<dbReference type="PANTHER" id="PTHR24171">
    <property type="entry name" value="ANKYRIN REPEAT DOMAIN-CONTAINING PROTEIN 39-RELATED"/>
    <property type="match status" value="1"/>
</dbReference>
<sequence length="236" mass="25580">MEREASQRWARQRYEHGHTATLQTMRRNDARVADLNCYLGHEDRRFLHRQAEQSQLPARQVLASPLTLTRAIEFGDLTTFRAYLRAGARANGVNSAGETLLHVAVLHARLPIVQLLLEHGADPNARSYSTPRARFLNAVGDVDVCLATAAGATPLHYACGLANLKLVKMLLLAGAGASVNVGNLEVEPRPACTLSDHNDLALPATPRVGTARAGAPSGHDRALGDAWRVGRRHAGR</sequence>
<dbReference type="OrthoDB" id="194358at2759"/>
<dbReference type="EMBL" id="KK583696">
    <property type="protein sequence ID" value="KDO17330.1"/>
    <property type="molecule type" value="Genomic_DNA"/>
</dbReference>
<dbReference type="STRING" id="695850.A0A067BKT7"/>
<dbReference type="RefSeq" id="XP_012211966.1">
    <property type="nucleotide sequence ID" value="XM_012356576.1"/>
</dbReference>
<dbReference type="PROSITE" id="PS50088">
    <property type="entry name" value="ANK_REPEAT"/>
    <property type="match status" value="2"/>
</dbReference>
<dbReference type="SUPFAM" id="SSF48403">
    <property type="entry name" value="Ankyrin repeat"/>
    <property type="match status" value="1"/>
</dbReference>
<organism evidence="5 6">
    <name type="scientific">Saprolegnia parasitica (strain CBS 223.65)</name>
    <dbReference type="NCBI Taxonomy" id="695850"/>
    <lineage>
        <taxon>Eukaryota</taxon>
        <taxon>Sar</taxon>
        <taxon>Stramenopiles</taxon>
        <taxon>Oomycota</taxon>
        <taxon>Saprolegniomycetes</taxon>
        <taxon>Saprolegniales</taxon>
        <taxon>Saprolegniaceae</taxon>
        <taxon>Saprolegnia</taxon>
    </lineage>
</organism>
<keyword evidence="6" id="KW-1185">Reference proteome</keyword>
<reference evidence="5 6" key="1">
    <citation type="journal article" date="2013" name="PLoS Genet.">
        <title>Distinctive expansion of potential virulence genes in the genome of the oomycete fish pathogen Saprolegnia parasitica.</title>
        <authorList>
            <person name="Jiang R.H."/>
            <person name="de Bruijn I."/>
            <person name="Haas B.J."/>
            <person name="Belmonte R."/>
            <person name="Lobach L."/>
            <person name="Christie J."/>
            <person name="van den Ackerveken G."/>
            <person name="Bottin A."/>
            <person name="Bulone V."/>
            <person name="Diaz-Moreno S.M."/>
            <person name="Dumas B."/>
            <person name="Fan L."/>
            <person name="Gaulin E."/>
            <person name="Govers F."/>
            <person name="Grenville-Briggs L.J."/>
            <person name="Horner N.R."/>
            <person name="Levin J.Z."/>
            <person name="Mammella M."/>
            <person name="Meijer H.J."/>
            <person name="Morris P."/>
            <person name="Nusbaum C."/>
            <person name="Oome S."/>
            <person name="Phillips A.J."/>
            <person name="van Rooyen D."/>
            <person name="Rzeszutek E."/>
            <person name="Saraiva M."/>
            <person name="Secombes C.J."/>
            <person name="Seidl M.F."/>
            <person name="Snel B."/>
            <person name="Stassen J.H."/>
            <person name="Sykes S."/>
            <person name="Tripathy S."/>
            <person name="van den Berg H."/>
            <person name="Vega-Arreguin J.C."/>
            <person name="Wawra S."/>
            <person name="Young S.K."/>
            <person name="Zeng Q."/>
            <person name="Dieguez-Uribeondo J."/>
            <person name="Russ C."/>
            <person name="Tyler B.M."/>
            <person name="van West P."/>
        </authorList>
    </citation>
    <scope>NUCLEOTIDE SEQUENCE [LARGE SCALE GENOMIC DNA]</scope>
    <source>
        <strain evidence="5 6">CBS 223.65</strain>
    </source>
</reference>
<evidence type="ECO:0000256" key="2">
    <source>
        <dbReference type="ARBA" id="ARBA00023043"/>
    </source>
</evidence>
<keyword evidence="2 3" id="KW-0040">ANK repeat</keyword>
<dbReference type="Proteomes" id="UP000030745">
    <property type="component" value="Unassembled WGS sequence"/>
</dbReference>
<dbReference type="GO" id="GO:0085020">
    <property type="term" value="P:protein K6-linked ubiquitination"/>
    <property type="evidence" value="ECO:0007669"/>
    <property type="project" value="TreeGrafter"/>
</dbReference>
<proteinExistence type="predicted"/>
<dbReference type="SMART" id="SM00248">
    <property type="entry name" value="ANK"/>
    <property type="match status" value="2"/>
</dbReference>
<feature type="repeat" description="ANK" evidence="3">
    <location>
        <begin position="150"/>
        <end position="182"/>
    </location>
</feature>
<dbReference type="Gene3D" id="1.25.40.20">
    <property type="entry name" value="Ankyrin repeat-containing domain"/>
    <property type="match status" value="1"/>
</dbReference>
<dbReference type="PROSITE" id="PS50297">
    <property type="entry name" value="ANK_REP_REGION"/>
    <property type="match status" value="2"/>
</dbReference>
<dbReference type="Pfam" id="PF12796">
    <property type="entry name" value="Ank_2"/>
    <property type="match status" value="1"/>
</dbReference>
<keyword evidence="1" id="KW-0677">Repeat</keyword>
<dbReference type="AlphaFoldDB" id="A0A067BKT7"/>
<feature type="region of interest" description="Disordered" evidence="4">
    <location>
        <begin position="208"/>
        <end position="236"/>
    </location>
</feature>
<dbReference type="GO" id="GO:0004842">
    <property type="term" value="F:ubiquitin-protein transferase activity"/>
    <property type="evidence" value="ECO:0007669"/>
    <property type="project" value="TreeGrafter"/>
</dbReference>
<dbReference type="KEGG" id="spar:SPRG_17071"/>
<dbReference type="GeneID" id="24138634"/>
<feature type="repeat" description="ANK" evidence="3">
    <location>
        <begin position="96"/>
        <end position="128"/>
    </location>
</feature>
<name>A0A067BKT7_SAPPC</name>
<dbReference type="InterPro" id="IPR002110">
    <property type="entry name" value="Ankyrin_rpt"/>
</dbReference>
<evidence type="ECO:0000256" key="1">
    <source>
        <dbReference type="ARBA" id="ARBA00022737"/>
    </source>
</evidence>
<protein>
    <submittedName>
        <fullName evidence="5">Uncharacterized protein</fullName>
    </submittedName>
</protein>
<dbReference type="PANTHER" id="PTHR24171:SF8">
    <property type="entry name" value="BRCA1-ASSOCIATED RING DOMAIN PROTEIN 1"/>
    <property type="match status" value="1"/>
</dbReference>
<accession>A0A067BKT7</accession>
<dbReference type="VEuPathDB" id="FungiDB:SPRG_17071"/>
<dbReference type="InterPro" id="IPR036770">
    <property type="entry name" value="Ankyrin_rpt-contain_sf"/>
</dbReference>
<evidence type="ECO:0000313" key="5">
    <source>
        <dbReference type="EMBL" id="KDO17330.1"/>
    </source>
</evidence>
<evidence type="ECO:0000256" key="4">
    <source>
        <dbReference type="SAM" id="MobiDB-lite"/>
    </source>
</evidence>
<evidence type="ECO:0000313" key="6">
    <source>
        <dbReference type="Proteomes" id="UP000030745"/>
    </source>
</evidence>
<evidence type="ECO:0000256" key="3">
    <source>
        <dbReference type="PROSITE-ProRule" id="PRU00023"/>
    </source>
</evidence>
<gene>
    <name evidence="5" type="ORF">SPRG_17071</name>
</gene>